<sequence>MKSARGNEKEDKLKKKLTAKNIYLNRVFQFTQDLTRRNISCSRKFLISSIPHRSRRSGTHFSRNPVRKDNGVHANLNSKTLSESKGEWLPRERRVQRRRWGGSAGEQKSEGGVEGVFRQRDKCQDCMNASQFLSKQVVLGMQRRKKKIESCVSWFCRTCLQVMERESQRERSA</sequence>
<proteinExistence type="predicted"/>
<comment type="caution">
    <text evidence="1">The sequence shown here is derived from an EMBL/GenBank/DDBJ whole genome shotgun (WGS) entry which is preliminary data.</text>
</comment>
<dbReference type="Proteomes" id="UP000887013">
    <property type="component" value="Unassembled WGS sequence"/>
</dbReference>
<gene>
    <name evidence="1" type="ORF">NPIL_179251</name>
</gene>
<evidence type="ECO:0000313" key="2">
    <source>
        <dbReference type="Proteomes" id="UP000887013"/>
    </source>
</evidence>
<evidence type="ECO:0000313" key="1">
    <source>
        <dbReference type="EMBL" id="GFT07283.1"/>
    </source>
</evidence>
<organism evidence="1 2">
    <name type="scientific">Nephila pilipes</name>
    <name type="common">Giant wood spider</name>
    <name type="synonym">Nephila maculata</name>
    <dbReference type="NCBI Taxonomy" id="299642"/>
    <lineage>
        <taxon>Eukaryota</taxon>
        <taxon>Metazoa</taxon>
        <taxon>Ecdysozoa</taxon>
        <taxon>Arthropoda</taxon>
        <taxon>Chelicerata</taxon>
        <taxon>Arachnida</taxon>
        <taxon>Araneae</taxon>
        <taxon>Araneomorphae</taxon>
        <taxon>Entelegynae</taxon>
        <taxon>Araneoidea</taxon>
        <taxon>Nephilidae</taxon>
        <taxon>Nephila</taxon>
    </lineage>
</organism>
<protein>
    <submittedName>
        <fullName evidence="1">Uncharacterized protein</fullName>
    </submittedName>
</protein>
<dbReference type="EMBL" id="BMAW01056700">
    <property type="protein sequence ID" value="GFT07283.1"/>
    <property type="molecule type" value="Genomic_DNA"/>
</dbReference>
<keyword evidence="2" id="KW-1185">Reference proteome</keyword>
<name>A0A8X6ND90_NEPPI</name>
<accession>A0A8X6ND90</accession>
<reference evidence="1" key="1">
    <citation type="submission" date="2020-08" db="EMBL/GenBank/DDBJ databases">
        <title>Multicomponent nature underlies the extraordinary mechanical properties of spider dragline silk.</title>
        <authorList>
            <person name="Kono N."/>
            <person name="Nakamura H."/>
            <person name="Mori M."/>
            <person name="Yoshida Y."/>
            <person name="Ohtoshi R."/>
            <person name="Malay A.D."/>
            <person name="Moran D.A.P."/>
            <person name="Tomita M."/>
            <person name="Numata K."/>
            <person name="Arakawa K."/>
        </authorList>
    </citation>
    <scope>NUCLEOTIDE SEQUENCE</scope>
</reference>
<dbReference type="AlphaFoldDB" id="A0A8X6ND90"/>